<dbReference type="SUPFAM" id="SSF53098">
    <property type="entry name" value="Ribonuclease H-like"/>
    <property type="match status" value="1"/>
</dbReference>
<dbReference type="InterPro" id="IPR012337">
    <property type="entry name" value="RNaseH-like_sf"/>
</dbReference>
<protein>
    <submittedName>
        <fullName evidence="1">Holliday junction resolvase</fullName>
    </submittedName>
</protein>
<reference evidence="1" key="1">
    <citation type="journal article" date="2019" name="MBio">
        <title>Virus Genomes from Deep Sea Sediments Expand the Ocean Megavirome and Support Independent Origins of Viral Gigantism.</title>
        <authorList>
            <person name="Backstrom D."/>
            <person name="Yutin N."/>
            <person name="Jorgensen S.L."/>
            <person name="Dharamshi J."/>
            <person name="Homa F."/>
            <person name="Zaremba-Niedwiedzka K."/>
            <person name="Spang A."/>
            <person name="Wolf Y.I."/>
            <person name="Koonin E.V."/>
            <person name="Ettema T.J."/>
        </authorList>
    </citation>
    <scope>NUCLEOTIDE SEQUENCE</scope>
</reference>
<gene>
    <name evidence="1" type="ORF">LCPAC103_00620</name>
</gene>
<dbReference type="EMBL" id="MK500480">
    <property type="protein sequence ID" value="QBK90381.1"/>
    <property type="molecule type" value="Genomic_DNA"/>
</dbReference>
<sequence length="231" mass="26140">MFQKKIPKSQKPDPNDYTVYNPHTLPLELRETGWGEFVRIVSIDPGTVNYALRVSLRARFKEFYFHPKTEYMENLKFVPNNATPEQVASGMVEMLKFLKVGLPTFLKCHIVIIERQLPVNYKACRFSAATLAFFIDHLADAEYLPIIIEVHAKMKGKMLGASSGLNKTQLKRWSVEKAAELCWSRNDPYLSSFQKAGKRDDIADTITQEEAICSLAGLPLTTIVKGFPGVP</sequence>
<accession>A0A481Z6P0</accession>
<evidence type="ECO:0000313" key="1">
    <source>
        <dbReference type="EMBL" id="QBK90381.1"/>
    </source>
</evidence>
<organism evidence="1">
    <name type="scientific">Pithovirus LCPAC103</name>
    <dbReference type="NCBI Taxonomy" id="2506588"/>
    <lineage>
        <taxon>Viruses</taxon>
        <taxon>Pithoviruses</taxon>
    </lineage>
</organism>
<name>A0A481Z6P0_9VIRU</name>
<proteinExistence type="predicted"/>